<organism evidence="1">
    <name type="scientific">marine sediment metagenome</name>
    <dbReference type="NCBI Taxonomy" id="412755"/>
    <lineage>
        <taxon>unclassified sequences</taxon>
        <taxon>metagenomes</taxon>
        <taxon>ecological metagenomes</taxon>
    </lineage>
</organism>
<gene>
    <name evidence="1" type="ORF">LCGC14_2471700</name>
</gene>
<accession>A0A0F9BAX9</accession>
<dbReference type="EMBL" id="LAZR01038723">
    <property type="protein sequence ID" value="KKL18815.1"/>
    <property type="molecule type" value="Genomic_DNA"/>
</dbReference>
<protein>
    <submittedName>
        <fullName evidence="1">Uncharacterized protein</fullName>
    </submittedName>
</protein>
<evidence type="ECO:0000313" key="1">
    <source>
        <dbReference type="EMBL" id="KKL18815.1"/>
    </source>
</evidence>
<reference evidence="1" key="1">
    <citation type="journal article" date="2015" name="Nature">
        <title>Complex archaea that bridge the gap between prokaryotes and eukaryotes.</title>
        <authorList>
            <person name="Spang A."/>
            <person name="Saw J.H."/>
            <person name="Jorgensen S.L."/>
            <person name="Zaremba-Niedzwiedzka K."/>
            <person name="Martijn J."/>
            <person name="Lind A.E."/>
            <person name="van Eijk R."/>
            <person name="Schleper C."/>
            <person name="Guy L."/>
            <person name="Ettema T.J."/>
        </authorList>
    </citation>
    <scope>NUCLEOTIDE SEQUENCE</scope>
</reference>
<dbReference type="AlphaFoldDB" id="A0A0F9BAX9"/>
<name>A0A0F9BAX9_9ZZZZ</name>
<sequence>MYRRKIVIEAFQMTLKHRFRSWPQWLEDMWKKKEGIWPAPDFPDRELFLQTPEGVIRINWNDWIIKGTKGLNLCKPDIFEARYERVEE</sequence>
<comment type="caution">
    <text evidence="1">The sequence shown here is derived from an EMBL/GenBank/DDBJ whole genome shotgun (WGS) entry which is preliminary data.</text>
</comment>
<proteinExistence type="predicted"/>